<proteinExistence type="predicted"/>
<feature type="chain" id="PRO_5001787243" description="C1q domain-containing protein" evidence="1">
    <location>
        <begin position="19"/>
        <end position="255"/>
    </location>
</feature>
<evidence type="ECO:0000313" key="3">
    <source>
        <dbReference type="Proteomes" id="UP000028623"/>
    </source>
</evidence>
<dbReference type="Proteomes" id="UP000028623">
    <property type="component" value="Unassembled WGS sequence"/>
</dbReference>
<dbReference type="InterPro" id="IPR008983">
    <property type="entry name" value="Tumour_necrosis_fac-like_dom"/>
</dbReference>
<reference evidence="2 3" key="1">
    <citation type="submission" date="2014-07" db="EMBL/GenBank/DDBJ databases">
        <title>Epilithonimonas lactis LMG 22401 Genome.</title>
        <authorList>
            <person name="Pipes S.E."/>
            <person name="Stropko S.J."/>
        </authorList>
    </citation>
    <scope>NUCLEOTIDE SEQUENCE [LARGE SCALE GENOMIC DNA]</scope>
    <source>
        <strain evidence="2 3">LMG 24401</strain>
    </source>
</reference>
<dbReference type="STRING" id="421072.SAMN04488097_1287"/>
<feature type="signal peptide" evidence="1">
    <location>
        <begin position="1"/>
        <end position="18"/>
    </location>
</feature>
<evidence type="ECO:0008006" key="4">
    <source>
        <dbReference type="Google" id="ProtNLM"/>
    </source>
</evidence>
<keyword evidence="3" id="KW-1185">Reference proteome</keyword>
<evidence type="ECO:0000256" key="1">
    <source>
        <dbReference type="SAM" id="SignalP"/>
    </source>
</evidence>
<dbReference type="RefSeq" id="WP_034973069.1">
    <property type="nucleotide sequence ID" value="NZ_FOFI01000002.1"/>
</dbReference>
<comment type="caution">
    <text evidence="2">The sequence shown here is derived from an EMBL/GenBank/DDBJ whole genome shotgun (WGS) entry which is preliminary data.</text>
</comment>
<dbReference type="eggNOG" id="ENOG503126N">
    <property type="taxonomic scope" value="Bacteria"/>
</dbReference>
<name>A0A085BLH3_9FLAO</name>
<dbReference type="Gene3D" id="2.60.120.40">
    <property type="match status" value="1"/>
</dbReference>
<gene>
    <name evidence="2" type="ORF">IO89_01635</name>
</gene>
<evidence type="ECO:0000313" key="2">
    <source>
        <dbReference type="EMBL" id="KFC23318.1"/>
    </source>
</evidence>
<dbReference type="OrthoDB" id="1255557at2"/>
<accession>A0A085BLH3</accession>
<sequence length="255" mass="26843">MKKLFYVVLVLMMGFMQAQNVGINSPNPLITLDVNGAAGTTTTLDGIRAPRITLAQLNVKTGYTSAHEGAMLYITSIAGGSTVASTAQVTTVGYYYYDGAAWQSVVAKAGSAVFVASLGNGLGGNTAATIAAGAFNTVPLAAVSKNIGGGVWNPTNYTYTVPNSGTYLIKSTVRLVDGSVSRNIYQAVHTANSDIPEGIWDTNATISGSSNRWTMLYNRIAYFNKGDLLRLYIYSDGQIANVSDASLNIVLISPN</sequence>
<dbReference type="EMBL" id="JPLY01000001">
    <property type="protein sequence ID" value="KFC23318.1"/>
    <property type="molecule type" value="Genomic_DNA"/>
</dbReference>
<protein>
    <recommendedName>
        <fullName evidence="4">C1q domain-containing protein</fullName>
    </recommendedName>
</protein>
<keyword evidence="1" id="KW-0732">Signal</keyword>
<dbReference type="AlphaFoldDB" id="A0A085BLH3"/>
<organism evidence="2 3">
    <name type="scientific">Epilithonimonas lactis</name>
    <dbReference type="NCBI Taxonomy" id="421072"/>
    <lineage>
        <taxon>Bacteria</taxon>
        <taxon>Pseudomonadati</taxon>
        <taxon>Bacteroidota</taxon>
        <taxon>Flavobacteriia</taxon>
        <taxon>Flavobacteriales</taxon>
        <taxon>Weeksellaceae</taxon>
        <taxon>Chryseobacterium group</taxon>
        <taxon>Epilithonimonas</taxon>
    </lineage>
</organism>